<evidence type="ECO:0000256" key="2">
    <source>
        <dbReference type="SAM" id="SignalP"/>
    </source>
</evidence>
<organism evidence="3 4">
    <name type="scientific">Halomonas campaniensis</name>
    <dbReference type="NCBI Taxonomy" id="213554"/>
    <lineage>
        <taxon>Bacteria</taxon>
        <taxon>Pseudomonadati</taxon>
        <taxon>Pseudomonadota</taxon>
        <taxon>Gammaproteobacteria</taxon>
        <taxon>Oceanospirillales</taxon>
        <taxon>Halomonadaceae</taxon>
        <taxon>Halomonas</taxon>
    </lineage>
</organism>
<dbReference type="EMBL" id="JACHZF010000026">
    <property type="protein sequence ID" value="MBB3332232.1"/>
    <property type="molecule type" value="Genomic_DNA"/>
</dbReference>
<dbReference type="Proteomes" id="UP000553442">
    <property type="component" value="Unassembled WGS sequence"/>
</dbReference>
<keyword evidence="2" id="KW-0732">Signal</keyword>
<sequence>MIKTPKTLLLAALLMPSLAFGASLELPADARIEVQAIDSLTLDRDEPRRDDILMRPVADGRGSHQLPDHCVMIGDARLEGERLRVTTKAVTCIATDGADSDIYSGEMSSAAYEADGSYGVAVCQDGRCELAPDHGFELRLASDLVIEEQENPSAQINEQRRQADGAGATNPLSE</sequence>
<dbReference type="AlphaFoldDB" id="A0A7W5K5C9"/>
<evidence type="ECO:0000313" key="4">
    <source>
        <dbReference type="Proteomes" id="UP000553442"/>
    </source>
</evidence>
<dbReference type="RefSeq" id="WP_183333582.1">
    <property type="nucleotide sequence ID" value="NZ_JACHZF010000026.1"/>
</dbReference>
<evidence type="ECO:0000313" key="3">
    <source>
        <dbReference type="EMBL" id="MBB3332232.1"/>
    </source>
</evidence>
<feature type="region of interest" description="Disordered" evidence="1">
    <location>
        <begin position="150"/>
        <end position="174"/>
    </location>
</feature>
<accession>A0A7W5K5C9</accession>
<comment type="caution">
    <text evidence="3">The sequence shown here is derived from an EMBL/GenBank/DDBJ whole genome shotgun (WGS) entry which is preliminary data.</text>
</comment>
<feature type="chain" id="PRO_5030987764" evidence="2">
    <location>
        <begin position="22"/>
        <end position="174"/>
    </location>
</feature>
<gene>
    <name evidence="3" type="ORF">BDK63_003126</name>
</gene>
<name>A0A7W5K5C9_9GAMM</name>
<keyword evidence="4" id="KW-1185">Reference proteome</keyword>
<feature type="signal peptide" evidence="2">
    <location>
        <begin position="1"/>
        <end position="21"/>
    </location>
</feature>
<reference evidence="3 4" key="1">
    <citation type="submission" date="2020-08" db="EMBL/GenBank/DDBJ databases">
        <title>Genomic Encyclopedia of Archaeal and Bacterial Type Strains, Phase II (KMG-II): from individual species to whole genera.</title>
        <authorList>
            <person name="Goeker M."/>
        </authorList>
    </citation>
    <scope>NUCLEOTIDE SEQUENCE [LARGE SCALE GENOMIC DNA]</scope>
    <source>
        <strain evidence="3 4">5AG</strain>
    </source>
</reference>
<protein>
    <submittedName>
        <fullName evidence="3">Uncharacterized protein</fullName>
    </submittedName>
</protein>
<evidence type="ECO:0000256" key="1">
    <source>
        <dbReference type="SAM" id="MobiDB-lite"/>
    </source>
</evidence>
<proteinExistence type="predicted"/>